<dbReference type="OrthoDB" id="9979195at2759"/>
<comment type="caution">
    <text evidence="1">The sequence shown here is derived from an EMBL/GenBank/DDBJ whole genome shotgun (WGS) entry which is preliminary data.</text>
</comment>
<proteinExistence type="predicted"/>
<name>A0A200Q7U7_MACCD</name>
<dbReference type="InParanoid" id="A0A200Q7U7"/>
<evidence type="ECO:0000313" key="1">
    <source>
        <dbReference type="EMBL" id="OVA06553.1"/>
    </source>
</evidence>
<dbReference type="AlphaFoldDB" id="A0A200Q7U7"/>
<evidence type="ECO:0000313" key="2">
    <source>
        <dbReference type="Proteomes" id="UP000195402"/>
    </source>
</evidence>
<keyword evidence="2" id="KW-1185">Reference proteome</keyword>
<accession>A0A200Q7U7</accession>
<dbReference type="Proteomes" id="UP000195402">
    <property type="component" value="Unassembled WGS sequence"/>
</dbReference>
<sequence length="62" mass="6974">MSKESIRSPGGVENGDHANFARTFNVPVAENLYIIWSATQVLSRGIPFIFNSWIVRHLNEAD</sequence>
<dbReference type="EMBL" id="MVGT01002786">
    <property type="protein sequence ID" value="OVA06553.1"/>
    <property type="molecule type" value="Genomic_DNA"/>
</dbReference>
<organism evidence="1 2">
    <name type="scientific">Macleaya cordata</name>
    <name type="common">Five-seeded plume-poppy</name>
    <name type="synonym">Bocconia cordata</name>
    <dbReference type="NCBI Taxonomy" id="56857"/>
    <lineage>
        <taxon>Eukaryota</taxon>
        <taxon>Viridiplantae</taxon>
        <taxon>Streptophyta</taxon>
        <taxon>Embryophyta</taxon>
        <taxon>Tracheophyta</taxon>
        <taxon>Spermatophyta</taxon>
        <taxon>Magnoliopsida</taxon>
        <taxon>Ranunculales</taxon>
        <taxon>Papaveraceae</taxon>
        <taxon>Papaveroideae</taxon>
        <taxon>Macleaya</taxon>
    </lineage>
</organism>
<gene>
    <name evidence="1" type="ORF">BVC80_1739g39</name>
</gene>
<reference evidence="1 2" key="1">
    <citation type="journal article" date="2017" name="Mol. Plant">
        <title>The Genome of Medicinal Plant Macleaya cordata Provides New Insights into Benzylisoquinoline Alkaloids Metabolism.</title>
        <authorList>
            <person name="Liu X."/>
            <person name="Liu Y."/>
            <person name="Huang P."/>
            <person name="Ma Y."/>
            <person name="Qing Z."/>
            <person name="Tang Q."/>
            <person name="Cao H."/>
            <person name="Cheng P."/>
            <person name="Zheng Y."/>
            <person name="Yuan Z."/>
            <person name="Zhou Y."/>
            <person name="Liu J."/>
            <person name="Tang Z."/>
            <person name="Zhuo Y."/>
            <person name="Zhang Y."/>
            <person name="Yu L."/>
            <person name="Huang J."/>
            <person name="Yang P."/>
            <person name="Peng Q."/>
            <person name="Zhang J."/>
            <person name="Jiang W."/>
            <person name="Zhang Z."/>
            <person name="Lin K."/>
            <person name="Ro D.K."/>
            <person name="Chen X."/>
            <person name="Xiong X."/>
            <person name="Shang Y."/>
            <person name="Huang S."/>
            <person name="Zeng J."/>
        </authorList>
    </citation>
    <scope>NUCLEOTIDE SEQUENCE [LARGE SCALE GENOMIC DNA]</scope>
    <source>
        <strain evidence="2">cv. BLH2017</strain>
        <tissue evidence="1">Root</tissue>
    </source>
</reference>
<protein>
    <submittedName>
        <fullName evidence="1">Uncharacterized protein</fullName>
    </submittedName>
</protein>